<feature type="region of interest" description="Disordered" evidence="1">
    <location>
        <begin position="191"/>
        <end position="213"/>
    </location>
</feature>
<protein>
    <recommendedName>
        <fullName evidence="2">Transcription termination and cleavage factor C-terminal domain-containing protein</fullName>
    </recommendedName>
</protein>
<dbReference type="Proteomes" id="UP000053424">
    <property type="component" value="Unassembled WGS sequence"/>
</dbReference>
<organism evidence="3 4">
    <name type="scientific">Hebeloma cylindrosporum</name>
    <dbReference type="NCBI Taxonomy" id="76867"/>
    <lineage>
        <taxon>Eukaryota</taxon>
        <taxon>Fungi</taxon>
        <taxon>Dikarya</taxon>
        <taxon>Basidiomycota</taxon>
        <taxon>Agaricomycotina</taxon>
        <taxon>Agaricomycetes</taxon>
        <taxon>Agaricomycetidae</taxon>
        <taxon>Agaricales</taxon>
        <taxon>Agaricineae</taxon>
        <taxon>Hymenogastraceae</taxon>
        <taxon>Hebeloma</taxon>
    </lineage>
</organism>
<proteinExistence type="predicted"/>
<evidence type="ECO:0000313" key="4">
    <source>
        <dbReference type="Proteomes" id="UP000053424"/>
    </source>
</evidence>
<reference evidence="3 4" key="1">
    <citation type="submission" date="2014-04" db="EMBL/GenBank/DDBJ databases">
        <authorList>
            <consortium name="DOE Joint Genome Institute"/>
            <person name="Kuo A."/>
            <person name="Gay G."/>
            <person name="Dore J."/>
            <person name="Kohler A."/>
            <person name="Nagy L.G."/>
            <person name="Floudas D."/>
            <person name="Copeland A."/>
            <person name="Barry K.W."/>
            <person name="Cichocki N."/>
            <person name="Veneault-Fourrey C."/>
            <person name="LaButti K."/>
            <person name="Lindquist E.A."/>
            <person name="Lipzen A."/>
            <person name="Lundell T."/>
            <person name="Morin E."/>
            <person name="Murat C."/>
            <person name="Sun H."/>
            <person name="Tunlid A."/>
            <person name="Henrissat B."/>
            <person name="Grigoriev I.V."/>
            <person name="Hibbett D.S."/>
            <person name="Martin F."/>
            <person name="Nordberg H.P."/>
            <person name="Cantor M.N."/>
            <person name="Hua S.X."/>
        </authorList>
    </citation>
    <scope>NUCLEOTIDE SEQUENCE [LARGE SCALE GENOMIC DNA]</scope>
    <source>
        <strain evidence="4">h7</strain>
    </source>
</reference>
<evidence type="ECO:0000259" key="2">
    <source>
        <dbReference type="Pfam" id="PF14304"/>
    </source>
</evidence>
<feature type="domain" description="Transcription termination and cleavage factor C-terminal" evidence="2">
    <location>
        <begin position="253"/>
        <end position="284"/>
    </location>
</feature>
<feature type="compositionally biased region" description="Low complexity" evidence="1">
    <location>
        <begin position="127"/>
        <end position="173"/>
    </location>
</feature>
<name>A0A0C3C1S8_HEBCY</name>
<dbReference type="AlphaFoldDB" id="A0A0C3C1S8"/>
<feature type="region of interest" description="Disordered" evidence="1">
    <location>
        <begin position="65"/>
        <end position="173"/>
    </location>
</feature>
<dbReference type="InterPro" id="IPR026896">
    <property type="entry name" value="CSTF_C"/>
</dbReference>
<dbReference type="HOGENOM" id="CLU_067140_0_0_1"/>
<accession>A0A0C3C1S8</accession>
<dbReference type="EMBL" id="KN831792">
    <property type="protein sequence ID" value="KIM38199.1"/>
    <property type="molecule type" value="Genomic_DNA"/>
</dbReference>
<dbReference type="InterPro" id="IPR038192">
    <property type="entry name" value="CSTF_C_sf"/>
</dbReference>
<feature type="compositionally biased region" description="Low complexity" evidence="1">
    <location>
        <begin position="191"/>
        <end position="212"/>
    </location>
</feature>
<dbReference type="Pfam" id="PF14304">
    <property type="entry name" value="CSTF_C"/>
    <property type="match status" value="1"/>
</dbReference>
<dbReference type="OrthoDB" id="272703at2759"/>
<dbReference type="STRING" id="686832.A0A0C3C1S8"/>
<keyword evidence="4" id="KW-1185">Reference proteome</keyword>
<sequence length="292" mass="30395">MANPNIATEQLLELLLTLKKTTPAAARGILNNQPAIAYALIKLMVSIDVINIEVFQKTLAEYDPGTATPSSSTHVQRPASVQTSTPSAVPQQIMPPTAAPTPISAIPRHMQPSWYPKTATPPPAPLPSSSAPSYLGSGSLPPASSMPSSSSLASAAPTHTPTPPYGYTNGQGSSSALGGGYGAYAQQGYGAYQQPQQQPQQQQQQQQYQQYQQGGGYAGYPGYAAQPPAQAAPPAAGVAAPALPDALAGIPEEQKALIMRVLSMTTEQLNLLPPADRATYIQIRTTLGVPTA</sequence>
<dbReference type="Gene3D" id="1.10.20.70">
    <property type="entry name" value="Transcription termination and cleavage factor, C-terminal domain"/>
    <property type="match status" value="1"/>
</dbReference>
<feature type="non-terminal residue" evidence="3">
    <location>
        <position position="292"/>
    </location>
</feature>
<evidence type="ECO:0000313" key="3">
    <source>
        <dbReference type="EMBL" id="KIM38199.1"/>
    </source>
</evidence>
<feature type="compositionally biased region" description="Low complexity" evidence="1">
    <location>
        <begin position="90"/>
        <end position="107"/>
    </location>
</feature>
<reference evidence="4" key="2">
    <citation type="submission" date="2015-01" db="EMBL/GenBank/DDBJ databases">
        <title>Evolutionary Origins and Diversification of the Mycorrhizal Mutualists.</title>
        <authorList>
            <consortium name="DOE Joint Genome Institute"/>
            <consortium name="Mycorrhizal Genomics Consortium"/>
            <person name="Kohler A."/>
            <person name="Kuo A."/>
            <person name="Nagy L.G."/>
            <person name="Floudas D."/>
            <person name="Copeland A."/>
            <person name="Barry K.W."/>
            <person name="Cichocki N."/>
            <person name="Veneault-Fourrey C."/>
            <person name="LaButti K."/>
            <person name="Lindquist E.A."/>
            <person name="Lipzen A."/>
            <person name="Lundell T."/>
            <person name="Morin E."/>
            <person name="Murat C."/>
            <person name="Riley R."/>
            <person name="Ohm R."/>
            <person name="Sun H."/>
            <person name="Tunlid A."/>
            <person name="Henrissat B."/>
            <person name="Grigoriev I.V."/>
            <person name="Hibbett D.S."/>
            <person name="Martin F."/>
        </authorList>
    </citation>
    <scope>NUCLEOTIDE SEQUENCE [LARGE SCALE GENOMIC DNA]</scope>
    <source>
        <strain evidence="4">h7</strain>
    </source>
</reference>
<gene>
    <name evidence="3" type="ORF">M413DRAFT_447950</name>
</gene>
<dbReference type="GO" id="GO:0031124">
    <property type="term" value="P:mRNA 3'-end processing"/>
    <property type="evidence" value="ECO:0007669"/>
    <property type="project" value="InterPro"/>
</dbReference>
<evidence type="ECO:0000256" key="1">
    <source>
        <dbReference type="SAM" id="MobiDB-lite"/>
    </source>
</evidence>
<feature type="compositionally biased region" description="Polar residues" evidence="1">
    <location>
        <begin position="67"/>
        <end position="89"/>
    </location>
</feature>